<dbReference type="Proteomes" id="UP001207605">
    <property type="component" value="Unassembled WGS sequence"/>
</dbReference>
<feature type="region of interest" description="Disordered" evidence="1">
    <location>
        <begin position="25"/>
        <end position="63"/>
    </location>
</feature>
<dbReference type="CDD" id="cd10158">
    <property type="entry name" value="CsoR-like_DUF156_1"/>
    <property type="match status" value="1"/>
</dbReference>
<evidence type="ECO:0000313" key="2">
    <source>
        <dbReference type="EMBL" id="MCU6700906.1"/>
    </source>
</evidence>
<dbReference type="InterPro" id="IPR038390">
    <property type="entry name" value="Metal_Tscrpt_repr_sf"/>
</dbReference>
<organism evidence="2 3">
    <name type="scientific">Dorea ammoniilytica</name>
    <dbReference type="NCBI Taxonomy" id="2981788"/>
    <lineage>
        <taxon>Bacteria</taxon>
        <taxon>Bacillati</taxon>
        <taxon>Bacillota</taxon>
        <taxon>Clostridia</taxon>
        <taxon>Lachnospirales</taxon>
        <taxon>Lachnospiraceae</taxon>
        <taxon>Dorea</taxon>
    </lineage>
</organism>
<dbReference type="EMBL" id="JAOQJV010000020">
    <property type="protein sequence ID" value="MCU6700906.1"/>
    <property type="molecule type" value="Genomic_DNA"/>
</dbReference>
<reference evidence="2 3" key="1">
    <citation type="journal article" date="2021" name="ISME Commun">
        <title>Automated analysis of genomic sequences facilitates high-throughput and comprehensive description of bacteria.</title>
        <authorList>
            <person name="Hitch T.C.A."/>
        </authorList>
    </citation>
    <scope>NUCLEOTIDE SEQUENCE [LARGE SCALE GENOMIC DNA]</scope>
    <source>
        <strain evidence="2 3">Sanger_02</strain>
    </source>
</reference>
<protein>
    <submittedName>
        <fullName evidence="2">Metal-sensing transcriptional repressor</fullName>
    </submittedName>
</protein>
<dbReference type="PANTHER" id="PTHR33677">
    <property type="entry name" value="TRANSCRIPTIONAL REPRESSOR FRMR-RELATED"/>
    <property type="match status" value="1"/>
</dbReference>
<dbReference type="Gene3D" id="1.20.58.1000">
    <property type="entry name" value="Metal-sensitive repressor, helix protomer"/>
    <property type="match status" value="1"/>
</dbReference>
<sequence>MNTENAQTKKKYTHEELHELGIAHEHSHEHSHDHPHDHDGEHSHEHGHGEHGHHHVHSEKEKKAVVNRLAKAIGHLEAVKRMVERDADCSEVLIQLAAVRSAINNTGKVVLKNHMNHCIVEAVKEHDMEAIEQLNKAIDQFMK</sequence>
<keyword evidence="3" id="KW-1185">Reference proteome</keyword>
<evidence type="ECO:0000256" key="1">
    <source>
        <dbReference type="SAM" id="MobiDB-lite"/>
    </source>
</evidence>
<comment type="caution">
    <text evidence="2">The sequence shown here is derived from an EMBL/GenBank/DDBJ whole genome shotgun (WGS) entry which is preliminary data.</text>
</comment>
<dbReference type="Pfam" id="PF02583">
    <property type="entry name" value="Trns_repr_metal"/>
    <property type="match status" value="1"/>
</dbReference>
<evidence type="ECO:0000313" key="3">
    <source>
        <dbReference type="Proteomes" id="UP001207605"/>
    </source>
</evidence>
<gene>
    <name evidence="2" type="ORF">OCV65_11770</name>
</gene>
<name>A0ABT2S8J4_9FIRM</name>
<accession>A0ABT2S8J4</accession>
<dbReference type="InterPro" id="IPR003735">
    <property type="entry name" value="Metal_Tscrpt_repr"/>
</dbReference>
<dbReference type="RefSeq" id="WP_118383567.1">
    <property type="nucleotide sequence ID" value="NZ_JAOQJV010000020.1"/>
</dbReference>
<proteinExistence type="predicted"/>
<dbReference type="PANTHER" id="PTHR33677:SF3">
    <property type="entry name" value="COPPER-SENSING TRANSCRIPTIONAL REPRESSOR RICR"/>
    <property type="match status" value="1"/>
</dbReference>
<feature type="compositionally biased region" description="Basic and acidic residues" evidence="1">
    <location>
        <begin position="25"/>
        <end position="50"/>
    </location>
</feature>